<protein>
    <submittedName>
        <fullName evidence="2">Bifunctional DNA primase/polymerase, N-terminal</fullName>
    </submittedName>
</protein>
<gene>
    <name evidence="2" type="ORF">NCTC10343_05585</name>
</gene>
<sequence>MYTYANLPKIPYNAFWDLYHNQLTDQPKRYEKAKNRDHSLGWVYISNDFKSAKAVRTYQTLFVLSDHYTYYTPNTFYRRGSRSQNTLRWLNAIVLDVDTKHGANIGLCLPDLLDQIRSAGLPLPTMIVRTPSGGYHVYFVLDSPRKAFSNVVATYNRLQLAMAVAIGADQQAVGAERYFRIPTEKNVIYRSERRVAFDELNDWYWINHEPQPKQENARTGAWAQRGILQREAVQTLLQGVERGKRDNAAYTLALAYKAEGYDQESAEDALYNWNARLDSPLPERVICQKVRSAYKAGAPAGPTADWIQYLSGVSFAHAAKWDAAKPRAERERSHYIEWAADVLEFLREQPDQQVTGSQRQLAASFGMSLSTFQEVVCNLVQTEKVILEVSGKGRAACTTLRLVCPKDPTKTTAKIIPFPKQNFTNNYIINVPVSNTFKILAGLVGGLSPGLLPVWATLPPPLP</sequence>
<dbReference type="GeneID" id="93350951"/>
<evidence type="ECO:0000313" key="2">
    <source>
        <dbReference type="EMBL" id="SUE13163.1"/>
    </source>
</evidence>
<dbReference type="EMBL" id="UGSC01000002">
    <property type="protein sequence ID" value="SUE13163.1"/>
    <property type="molecule type" value="Genomic_DNA"/>
</dbReference>
<dbReference type="Pfam" id="PF08708">
    <property type="entry name" value="PriCT_1"/>
    <property type="match status" value="1"/>
</dbReference>
<reference evidence="2 3" key="1">
    <citation type="submission" date="2018-06" db="EMBL/GenBank/DDBJ databases">
        <authorList>
            <consortium name="Pathogen Informatics"/>
            <person name="Doyle S."/>
        </authorList>
    </citation>
    <scope>NUCLEOTIDE SEQUENCE [LARGE SCALE GENOMIC DNA]</scope>
    <source>
        <strain evidence="2 3">NCTC10343</strain>
    </source>
</reference>
<dbReference type="RefSeq" id="WP_019688386.1">
    <property type="nucleotide sequence ID" value="NZ_CP036497.1"/>
</dbReference>
<accession>A0A379LUZ6</accession>
<organism evidence="2 3">
    <name type="scientific">Paenibacillus polymyxa</name>
    <name type="common">Bacillus polymyxa</name>
    <dbReference type="NCBI Taxonomy" id="1406"/>
    <lineage>
        <taxon>Bacteria</taxon>
        <taxon>Bacillati</taxon>
        <taxon>Bacillota</taxon>
        <taxon>Bacilli</taxon>
        <taxon>Bacillales</taxon>
        <taxon>Paenibacillaceae</taxon>
        <taxon>Paenibacillus</taxon>
    </lineage>
</organism>
<proteinExistence type="predicted"/>
<dbReference type="AlphaFoldDB" id="A0A379LUZ6"/>
<evidence type="ECO:0000259" key="1">
    <source>
        <dbReference type="Pfam" id="PF08708"/>
    </source>
</evidence>
<evidence type="ECO:0000313" key="3">
    <source>
        <dbReference type="Proteomes" id="UP000254400"/>
    </source>
</evidence>
<dbReference type="SUPFAM" id="SSF56747">
    <property type="entry name" value="Prim-pol domain"/>
    <property type="match status" value="1"/>
</dbReference>
<dbReference type="Gene3D" id="3.30.70.1790">
    <property type="entry name" value="RepB DNA-primase, N-terminal domain"/>
    <property type="match status" value="1"/>
</dbReference>
<dbReference type="InterPro" id="IPR014820">
    <property type="entry name" value="PriCT_1"/>
</dbReference>
<feature type="domain" description="Primase C-terminal 1" evidence="1">
    <location>
        <begin position="237"/>
        <end position="295"/>
    </location>
</feature>
<name>A0A379LUZ6_PAEPO</name>
<dbReference type="Proteomes" id="UP000254400">
    <property type="component" value="Unassembled WGS sequence"/>
</dbReference>